<proteinExistence type="predicted"/>
<comment type="caution">
    <text evidence="3">The sequence shown here is derived from an EMBL/GenBank/DDBJ whole genome shotgun (WGS) entry which is preliminary data.</text>
</comment>
<accession>A0A5C6M5E9</accession>
<dbReference type="AlphaFoldDB" id="A0A5C6M5E9"/>
<gene>
    <name evidence="3" type="ORF">E3A20_16510</name>
</gene>
<evidence type="ECO:0000313" key="4">
    <source>
        <dbReference type="Proteomes" id="UP000321083"/>
    </source>
</evidence>
<dbReference type="Gene3D" id="1.20.120.1810">
    <property type="match status" value="1"/>
</dbReference>
<dbReference type="Proteomes" id="UP000321083">
    <property type="component" value="Unassembled WGS sequence"/>
</dbReference>
<evidence type="ECO:0000256" key="1">
    <source>
        <dbReference type="SAM" id="MobiDB-lite"/>
    </source>
</evidence>
<dbReference type="GO" id="GO:0003700">
    <property type="term" value="F:DNA-binding transcription factor activity"/>
    <property type="evidence" value="ECO:0007669"/>
    <property type="project" value="InterPro"/>
</dbReference>
<dbReference type="PANTHER" id="PTHR30603:SF60">
    <property type="entry name" value="RNA POLYMERASE SIGMA FACTOR RPOD"/>
    <property type="match status" value="1"/>
</dbReference>
<reference evidence="3 4" key="2">
    <citation type="submission" date="2019-08" db="EMBL/GenBank/DDBJ databases">
        <authorList>
            <person name="Henke P."/>
        </authorList>
    </citation>
    <scope>NUCLEOTIDE SEQUENCE [LARGE SCALE GENOMIC DNA]</scope>
    <source>
        <strain evidence="3">Phe10_nw2017</strain>
    </source>
</reference>
<dbReference type="SUPFAM" id="SSF88946">
    <property type="entry name" value="Sigma2 domain of RNA polymerase sigma factors"/>
    <property type="match status" value="1"/>
</dbReference>
<dbReference type="EMBL" id="SRHE01000343">
    <property type="protein sequence ID" value="TWW09222.1"/>
    <property type="molecule type" value="Genomic_DNA"/>
</dbReference>
<reference evidence="3 4" key="1">
    <citation type="submission" date="2019-08" db="EMBL/GenBank/DDBJ databases">
        <title>100 year-old enigma solved: identification of Planctomyces bekefii, the type genus and species of the phylum Planctomycetes.</title>
        <authorList>
            <person name="Svetlana D.N."/>
            <person name="Overmann J."/>
        </authorList>
    </citation>
    <scope>NUCLEOTIDE SEQUENCE [LARGE SCALE GENOMIC DNA]</scope>
    <source>
        <strain evidence="3">Phe10_nw2017</strain>
    </source>
</reference>
<feature type="region of interest" description="Disordered" evidence="1">
    <location>
        <begin position="1"/>
        <end position="23"/>
    </location>
</feature>
<organism evidence="3 4">
    <name type="scientific">Planctomyces bekefii</name>
    <dbReference type="NCBI Taxonomy" id="1653850"/>
    <lineage>
        <taxon>Bacteria</taxon>
        <taxon>Pseudomonadati</taxon>
        <taxon>Planctomycetota</taxon>
        <taxon>Planctomycetia</taxon>
        <taxon>Planctomycetales</taxon>
        <taxon>Planctomycetaceae</taxon>
        <taxon>Planctomyces</taxon>
    </lineage>
</organism>
<dbReference type="Pfam" id="PF04542">
    <property type="entry name" value="Sigma70_r2"/>
    <property type="match status" value="1"/>
</dbReference>
<feature type="domain" description="RNA polymerase sigma-70 region 2" evidence="2">
    <location>
        <begin position="154"/>
        <end position="223"/>
    </location>
</feature>
<evidence type="ECO:0000313" key="3">
    <source>
        <dbReference type="EMBL" id="TWW09222.1"/>
    </source>
</evidence>
<dbReference type="GO" id="GO:0006352">
    <property type="term" value="P:DNA-templated transcription initiation"/>
    <property type="evidence" value="ECO:0007669"/>
    <property type="project" value="InterPro"/>
</dbReference>
<dbReference type="InterPro" id="IPR007627">
    <property type="entry name" value="RNA_pol_sigma70_r2"/>
</dbReference>
<dbReference type="NCBIfam" id="TIGR02937">
    <property type="entry name" value="sigma70-ECF"/>
    <property type="match status" value="1"/>
</dbReference>
<dbReference type="InterPro" id="IPR013325">
    <property type="entry name" value="RNA_pol_sigma_r2"/>
</dbReference>
<dbReference type="InterPro" id="IPR050239">
    <property type="entry name" value="Sigma-70_RNA_pol_init_factors"/>
</dbReference>
<dbReference type="PANTHER" id="PTHR30603">
    <property type="entry name" value="RNA POLYMERASE SIGMA FACTOR RPO"/>
    <property type="match status" value="1"/>
</dbReference>
<evidence type="ECO:0000259" key="2">
    <source>
        <dbReference type="Pfam" id="PF04542"/>
    </source>
</evidence>
<protein>
    <recommendedName>
        <fullName evidence="2">RNA polymerase sigma-70 region 2 domain-containing protein</fullName>
    </recommendedName>
</protein>
<dbReference type="InterPro" id="IPR014284">
    <property type="entry name" value="RNA_pol_sigma-70_dom"/>
</dbReference>
<name>A0A5C6M5E9_9PLAN</name>
<feature type="non-terminal residue" evidence="3">
    <location>
        <position position="293"/>
    </location>
</feature>
<keyword evidence="4" id="KW-1185">Reference proteome</keyword>
<sequence length="293" mass="33246">MSVCSARRRESKAKTSSSKRRPVVDPAELQALRTAAEELLQTEIRFIYAAEFEELEGESEPVTAALLLLEELQVSAAEVSKTVSESSADPGSGLNACDPLLTFSQEQTLFRAMNLLRYRANCMRSRLDPSAPSAELIPQIRRMLEQSEQIRGQLVRSNLRLVASIARKFSTSVQDVEEFSSDGSMILLGAIDRFDYSRRFRFSTYATHSIQRHFFRAWKVRQRRRQRFPVTSAEILTEVPEEYSEQPICADPQAVVRDLLQQAPDVLDPREHQILLHRFGLGGVSSEARTLRE</sequence>